<evidence type="ECO:0000256" key="3">
    <source>
        <dbReference type="ARBA" id="ARBA00007185"/>
    </source>
</evidence>
<dbReference type="EMBL" id="BMXT01000001">
    <property type="protein sequence ID" value="GGY21570.1"/>
    <property type="molecule type" value="Genomic_DNA"/>
</dbReference>
<evidence type="ECO:0000256" key="2">
    <source>
        <dbReference type="ARBA" id="ARBA00004717"/>
    </source>
</evidence>
<feature type="region of interest" description="Disordered" evidence="11">
    <location>
        <begin position="396"/>
        <end position="416"/>
    </location>
</feature>
<evidence type="ECO:0000259" key="12">
    <source>
        <dbReference type="Pfam" id="PF00330"/>
    </source>
</evidence>
<keyword evidence="7 10" id="KW-0411">Iron-sulfur</keyword>
<evidence type="ECO:0000256" key="6">
    <source>
        <dbReference type="ARBA" id="ARBA00023004"/>
    </source>
</evidence>
<comment type="cofactor">
    <cofactor evidence="1">
        <name>[4Fe-4S] cluster</name>
        <dbReference type="ChEBI" id="CHEBI:49883"/>
    </cofactor>
</comment>
<comment type="similarity">
    <text evidence="3 10">Belongs to the aconitase/IPM isomerase family.</text>
</comment>
<keyword evidence="6 10" id="KW-0408">Iron</keyword>
<evidence type="ECO:0000256" key="11">
    <source>
        <dbReference type="SAM" id="MobiDB-lite"/>
    </source>
</evidence>
<evidence type="ECO:0000256" key="4">
    <source>
        <dbReference type="ARBA" id="ARBA00022485"/>
    </source>
</evidence>
<dbReference type="Gene3D" id="3.30.499.10">
    <property type="entry name" value="Aconitase, domain 3"/>
    <property type="match status" value="2"/>
</dbReference>
<dbReference type="InterPro" id="IPR000573">
    <property type="entry name" value="AconitaseA/IPMdHydase_ssu_swvl"/>
</dbReference>
<evidence type="ECO:0000256" key="7">
    <source>
        <dbReference type="ARBA" id="ARBA00023014"/>
    </source>
</evidence>
<dbReference type="CDD" id="cd01580">
    <property type="entry name" value="AcnA_IRP_Swivel"/>
    <property type="match status" value="1"/>
</dbReference>
<dbReference type="SUPFAM" id="SSF52016">
    <property type="entry name" value="LeuD/IlvD-like"/>
    <property type="match status" value="1"/>
</dbReference>
<dbReference type="EC" id="4.2.1.3" evidence="10"/>
<evidence type="ECO:0000256" key="10">
    <source>
        <dbReference type="RuleBase" id="RU361275"/>
    </source>
</evidence>
<evidence type="ECO:0000313" key="15">
    <source>
        <dbReference type="Proteomes" id="UP000621898"/>
    </source>
</evidence>
<dbReference type="InterPro" id="IPR018136">
    <property type="entry name" value="Aconitase_4Fe-4S_BS"/>
</dbReference>
<evidence type="ECO:0000256" key="1">
    <source>
        <dbReference type="ARBA" id="ARBA00001966"/>
    </source>
</evidence>
<dbReference type="CDD" id="cd01586">
    <property type="entry name" value="AcnA_IRP"/>
    <property type="match status" value="1"/>
</dbReference>
<dbReference type="Pfam" id="PF00694">
    <property type="entry name" value="Aconitase_C"/>
    <property type="match status" value="1"/>
</dbReference>
<dbReference type="RefSeq" id="WP_189440292.1">
    <property type="nucleotide sequence ID" value="NZ_BMXT01000001.1"/>
</dbReference>
<dbReference type="InterPro" id="IPR015931">
    <property type="entry name" value="Acnase/IPM_dHydase_lsu_aba_1/3"/>
</dbReference>
<comment type="pathway">
    <text evidence="2">Carbohydrate metabolism; tricarboxylic acid cycle; isocitrate from oxaloacetate: step 2/2.</text>
</comment>
<comment type="caution">
    <text evidence="14">The sequence shown here is derived from an EMBL/GenBank/DDBJ whole genome shotgun (WGS) entry which is preliminary data.</text>
</comment>
<keyword evidence="4 10" id="KW-0004">4Fe-4S</keyword>
<dbReference type="Gene3D" id="3.20.19.10">
    <property type="entry name" value="Aconitase, domain 4"/>
    <property type="match status" value="1"/>
</dbReference>
<dbReference type="InterPro" id="IPR036008">
    <property type="entry name" value="Aconitase_4Fe-4S_dom"/>
</dbReference>
<dbReference type="InterPro" id="IPR001030">
    <property type="entry name" value="Acoase/IPM_deHydtase_lsu_aba"/>
</dbReference>
<dbReference type="SUPFAM" id="SSF53732">
    <property type="entry name" value="Aconitase iron-sulfur domain"/>
    <property type="match status" value="1"/>
</dbReference>
<dbReference type="Pfam" id="PF00330">
    <property type="entry name" value="Aconitase"/>
    <property type="match status" value="1"/>
</dbReference>
<feature type="domain" description="Aconitase/3-isopropylmalate dehydratase large subunit alpha/beta/alpha" evidence="12">
    <location>
        <begin position="66"/>
        <end position="584"/>
    </location>
</feature>
<dbReference type="PROSITE" id="PS00450">
    <property type="entry name" value="ACONITASE_1"/>
    <property type="match status" value="1"/>
</dbReference>
<dbReference type="InterPro" id="IPR015928">
    <property type="entry name" value="Aconitase/3IPM_dehydase_swvl"/>
</dbReference>
<dbReference type="InterPro" id="IPR006249">
    <property type="entry name" value="Aconitase/IRP2"/>
</dbReference>
<keyword evidence="15" id="KW-1185">Reference proteome</keyword>
<dbReference type="Gene3D" id="6.10.190.10">
    <property type="match status" value="1"/>
</dbReference>
<gene>
    <name evidence="14" type="primary">rpfA</name>
    <name evidence="14" type="ORF">GCM10008098_13020</name>
</gene>
<dbReference type="InterPro" id="IPR044137">
    <property type="entry name" value="AcnA_IRP_Swivel"/>
</dbReference>
<dbReference type="NCBIfam" id="NF009520">
    <property type="entry name" value="PRK12881.1"/>
    <property type="match status" value="1"/>
</dbReference>
<evidence type="ECO:0000259" key="13">
    <source>
        <dbReference type="Pfam" id="PF00694"/>
    </source>
</evidence>
<dbReference type="PRINTS" id="PR00415">
    <property type="entry name" value="ACONITASE"/>
</dbReference>
<evidence type="ECO:0000256" key="8">
    <source>
        <dbReference type="ARBA" id="ARBA00023239"/>
    </source>
</evidence>
<dbReference type="Proteomes" id="UP000621898">
    <property type="component" value="Unassembled WGS sequence"/>
</dbReference>
<reference evidence="15" key="1">
    <citation type="journal article" date="2019" name="Int. J. Syst. Evol. Microbiol.">
        <title>The Global Catalogue of Microorganisms (GCM) 10K type strain sequencing project: providing services to taxonomists for standard genome sequencing and annotation.</title>
        <authorList>
            <consortium name="The Broad Institute Genomics Platform"/>
            <consortium name="The Broad Institute Genome Sequencing Center for Infectious Disease"/>
            <person name="Wu L."/>
            <person name="Ma J."/>
        </authorList>
    </citation>
    <scope>NUCLEOTIDE SEQUENCE [LARGE SCALE GENOMIC DNA]</scope>
    <source>
        <strain evidence="15">KCTC 22232</strain>
    </source>
</reference>
<proteinExistence type="inferred from homology"/>
<protein>
    <recommendedName>
        <fullName evidence="10">Aconitate hydratase</fullName>
        <shortName evidence="10">Aconitase</shortName>
        <ecNumber evidence="10">4.2.1.3</ecNumber>
    </recommendedName>
</protein>
<dbReference type="NCBIfam" id="TIGR01341">
    <property type="entry name" value="aconitase_1"/>
    <property type="match status" value="1"/>
</dbReference>
<dbReference type="NCBIfam" id="NF006757">
    <property type="entry name" value="PRK09277.1"/>
    <property type="match status" value="1"/>
</dbReference>
<keyword evidence="5" id="KW-0479">Metal-binding</keyword>
<dbReference type="PANTHER" id="PTHR11670">
    <property type="entry name" value="ACONITASE/IRON-RESPONSIVE ELEMENT FAMILY MEMBER"/>
    <property type="match status" value="1"/>
</dbReference>
<organism evidence="14 15">
    <name type="scientific">Rhodanobacter panaciterrae</name>
    <dbReference type="NCBI Taxonomy" id="490572"/>
    <lineage>
        <taxon>Bacteria</taxon>
        <taxon>Pseudomonadati</taxon>
        <taxon>Pseudomonadota</taxon>
        <taxon>Gammaproteobacteria</taxon>
        <taxon>Lysobacterales</taxon>
        <taxon>Rhodanobacteraceae</taxon>
        <taxon>Rhodanobacter</taxon>
    </lineage>
</organism>
<comment type="function">
    <text evidence="10">Catalyzes the isomerization of citrate to isocitrate via cis-aconitate.</text>
</comment>
<keyword evidence="8 10" id="KW-0456">Lyase</keyword>
<name>A0ABQ2ZQ75_9GAMM</name>
<evidence type="ECO:0000256" key="9">
    <source>
        <dbReference type="ARBA" id="ARBA00023501"/>
    </source>
</evidence>
<dbReference type="PROSITE" id="PS01244">
    <property type="entry name" value="ACONITASE_2"/>
    <property type="match status" value="1"/>
</dbReference>
<sequence length="916" mass="98362">MKDSFSVRDTLEANGKRYSYASLAKLGQRFDLKRLPYSMKILLENLLRHEDGLNVTTKEIEAVANWNAKAEPDTEISFMPARVVLQDFTGVPCVVDLAAMRDAVVKLGGDANQINPLAPAELVIDHSVQVDAYGSASALEQNVEIEFERNQERYSFLRWGQKAFNNFKVVPPRTGIVHQVNLEHLARVVFTNDANGENWAYPDTVFGTDSHTTMINGIGVLGWGVGGIEAEAAMLGQPSSMLIPQVVGFKLTGKLPEGVTATDLVLTVTQMLRKLGVVGKFVEFFGDGLAHLPLADRATIANMAPEYGATCGIFPVDQEALNYMHLSGRTAEHIKLVEAYAKAQGLWHDANTPHAEFTTTLELNLADVRPSMAGPKRPQDRVLLEGVQKSFHDAVGPLTMNRKPKNGADASYANEGGSTAIGNPANAIVNDGVRVEKDGESFKIGDGSVVIAAITSCTNTSNPAVMLGAGLLAKKAAAKGLKAKPWVKTSIGPGSLVVSDYLEKTGLLKELEKIGFYIVGYGCTTCIGNSGPLPVEISKGIAEGDLAVASVLSGNRNFEGRVHPEVKMNYLASPPLVVAYALAGTLDIDLTKDALGTGSDGQPVYLKDIWPSNQEISDTIAGAINPAMFEKNYADVFKGDSRWNQIASPDGALFKWDDSTYIKNPPYFDGMSKEAGTIEDIHGASVLGLFGDSITTDHISPAGSIKKDSPAGRFLISKGVEPKDFNSYGSRRGNDDVMVRGTFANIRIKNLMLDGVEGGYTLHVPSGEQLAIYDAAMKYKASKTPLVVLAGKEYGTGSSRDWAAKGTLLLGVKAVIAESFERIHRSNLVGMGVLPCQFLDGQNAQSLGLTGKETFDITGLNGGESKEAKVVATAADGSKKEFTVKVLLLTPKEREFFRHGGILQYVLRQLASKKAA</sequence>
<accession>A0ABQ2ZQ75</accession>
<feature type="domain" description="Aconitase A/isopropylmalate dehydratase small subunit swivel" evidence="13">
    <location>
        <begin position="713"/>
        <end position="839"/>
    </location>
</feature>
<evidence type="ECO:0000256" key="5">
    <source>
        <dbReference type="ARBA" id="ARBA00022723"/>
    </source>
</evidence>
<comment type="catalytic activity">
    <reaction evidence="9 10">
        <text>citrate = D-threo-isocitrate</text>
        <dbReference type="Rhea" id="RHEA:10336"/>
        <dbReference type="ChEBI" id="CHEBI:15562"/>
        <dbReference type="ChEBI" id="CHEBI:16947"/>
        <dbReference type="EC" id="4.2.1.3"/>
    </reaction>
</comment>
<evidence type="ECO:0000313" key="14">
    <source>
        <dbReference type="EMBL" id="GGY21570.1"/>
    </source>
</evidence>